<reference evidence="5" key="1">
    <citation type="submission" date="2016-10" db="EMBL/GenBank/DDBJ databases">
        <authorList>
            <person name="Varghese N."/>
            <person name="Submissions S."/>
        </authorList>
    </citation>
    <scope>NUCLEOTIDE SEQUENCE [LARGE SCALE GENOMIC DNA]</scope>
    <source>
        <strain evidence="5">DSM 23515</strain>
    </source>
</reference>
<dbReference type="GO" id="GO:0000725">
    <property type="term" value="P:recombinational repair"/>
    <property type="evidence" value="ECO:0007669"/>
    <property type="project" value="TreeGrafter"/>
</dbReference>
<dbReference type="GO" id="GO:0003677">
    <property type="term" value="F:DNA binding"/>
    <property type="evidence" value="ECO:0007669"/>
    <property type="project" value="InterPro"/>
</dbReference>
<dbReference type="Proteomes" id="UP000199116">
    <property type="component" value="Unassembled WGS sequence"/>
</dbReference>
<dbReference type="GO" id="GO:0005524">
    <property type="term" value="F:ATP binding"/>
    <property type="evidence" value="ECO:0007669"/>
    <property type="project" value="InterPro"/>
</dbReference>
<keyword evidence="5" id="KW-1185">Reference proteome</keyword>
<dbReference type="PANTHER" id="PTHR11070">
    <property type="entry name" value="UVRD / RECB / PCRA DNA HELICASE FAMILY MEMBER"/>
    <property type="match status" value="1"/>
</dbReference>
<feature type="domain" description="UvrD-like helicase C-terminal" evidence="3">
    <location>
        <begin position="493"/>
        <end position="539"/>
    </location>
</feature>
<feature type="domain" description="NERD" evidence="2">
    <location>
        <begin position="13"/>
        <end position="125"/>
    </location>
</feature>
<evidence type="ECO:0000313" key="4">
    <source>
        <dbReference type="EMBL" id="SFF95727.1"/>
    </source>
</evidence>
<dbReference type="InterPro" id="IPR027785">
    <property type="entry name" value="UvrD-like_helicase_C"/>
</dbReference>
<dbReference type="EMBL" id="FOOH01000016">
    <property type="protein sequence ID" value="SFF95727.1"/>
    <property type="molecule type" value="Genomic_DNA"/>
</dbReference>
<evidence type="ECO:0000259" key="2">
    <source>
        <dbReference type="Pfam" id="PF08378"/>
    </source>
</evidence>
<dbReference type="InterPro" id="IPR011528">
    <property type="entry name" value="NERD"/>
</dbReference>
<evidence type="ECO:0000259" key="3">
    <source>
        <dbReference type="Pfam" id="PF13538"/>
    </source>
</evidence>
<dbReference type="Gene3D" id="3.40.50.300">
    <property type="entry name" value="P-loop containing nucleotide triphosphate hydrolases"/>
    <property type="match status" value="2"/>
</dbReference>
<dbReference type="InterPro" id="IPR027417">
    <property type="entry name" value="P-loop_NTPase"/>
</dbReference>
<sequence length="546" mass="63688">MIYPSSFPEYSHNRAEKKVYQALENLDPYNFDIFWNRTFAGRSKDEDNLYEIDFLVFDLRSERLNHVYIIEVKGGNLQFKANENAWYQSGRLMETNPDTQAMGYTSNIISRYNGQLLHKVPVTWLLWFPDGEIDFENLPTQFDTWRLLDQVDLDEPREALDEVRESPNNQYYGHEGVSLDEYEASIKKDLLQDLGISQNLRTLMEDMSISMDRAEANQKLFLTGFLDMKRLAVEGCAGSGKTILAKCGAELLNDRGHKVLFLCFNKFLSHEVEANMSVGIKTDTFHNFMREFVDDREPDWFDEQVKNTDFFDKQLPDKFRELLKSAPPELVEKFDAIILDEAQDMEIGWLNSLLKFLKSESKYFLFYDKRQNIFNKNFSLPISENWTKLPLPFNYRNTKKINDFINEQIGTNFISGMVPEGEEVKLRTYNVEEPEGALFRCLSEVHRIGKIPLKDILIIIDGSTKDWGLEEIASNGFTYELLEAEEENDPTKVYYTSINRFKGCEAEVVLLLLNQSLEKTENKNLLYTQMTRAKTLLYVLEPEEKI</sequence>
<dbReference type="RefSeq" id="WP_093305196.1">
    <property type="nucleotide sequence ID" value="NZ_FOOH01000016.1"/>
</dbReference>
<dbReference type="SUPFAM" id="SSF52540">
    <property type="entry name" value="P-loop containing nucleoside triphosphate hydrolases"/>
    <property type="match status" value="1"/>
</dbReference>
<dbReference type="Pfam" id="PF13245">
    <property type="entry name" value="AAA_19"/>
    <property type="match status" value="1"/>
</dbReference>
<evidence type="ECO:0000313" key="5">
    <source>
        <dbReference type="Proteomes" id="UP000199116"/>
    </source>
</evidence>
<dbReference type="PANTHER" id="PTHR11070:SF2">
    <property type="entry name" value="ATP-DEPENDENT DNA HELICASE SRS2"/>
    <property type="match status" value="1"/>
</dbReference>
<proteinExistence type="predicted"/>
<organism evidence="4 5">
    <name type="scientific">Salegentibacter agarivorans</name>
    <dbReference type="NCBI Taxonomy" id="345907"/>
    <lineage>
        <taxon>Bacteria</taxon>
        <taxon>Pseudomonadati</taxon>
        <taxon>Bacteroidota</taxon>
        <taxon>Flavobacteriia</taxon>
        <taxon>Flavobacteriales</taxon>
        <taxon>Flavobacteriaceae</taxon>
        <taxon>Salegentibacter</taxon>
    </lineage>
</organism>
<accession>A0A1I2N1V6</accession>
<dbReference type="AlphaFoldDB" id="A0A1I2N1V6"/>
<evidence type="ECO:0000256" key="1">
    <source>
        <dbReference type="ARBA" id="ARBA00034923"/>
    </source>
</evidence>
<dbReference type="Pfam" id="PF08378">
    <property type="entry name" value="NERD"/>
    <property type="match status" value="1"/>
</dbReference>
<gene>
    <name evidence="4" type="ORF">SAMN04488033_11668</name>
</gene>
<dbReference type="InterPro" id="IPR000212">
    <property type="entry name" value="DNA_helicase_UvrD/REP"/>
</dbReference>
<name>A0A1I2N1V6_9FLAO</name>
<dbReference type="Pfam" id="PF13538">
    <property type="entry name" value="UvrD_C_2"/>
    <property type="match status" value="1"/>
</dbReference>
<dbReference type="GO" id="GO:0043138">
    <property type="term" value="F:3'-5' DNA helicase activity"/>
    <property type="evidence" value="ECO:0007669"/>
    <property type="project" value="TreeGrafter"/>
</dbReference>
<protein>
    <recommendedName>
        <fullName evidence="1">DNA 3'-5' helicase II</fullName>
    </recommendedName>
</protein>